<organism evidence="1 2">
    <name type="scientific">Flavobacterium aciduliphilum</name>
    <dbReference type="NCBI Taxonomy" id="1101402"/>
    <lineage>
        <taxon>Bacteria</taxon>
        <taxon>Pseudomonadati</taxon>
        <taxon>Bacteroidota</taxon>
        <taxon>Flavobacteriia</taxon>
        <taxon>Flavobacteriales</taxon>
        <taxon>Flavobacteriaceae</taxon>
        <taxon>Flavobacterium</taxon>
    </lineage>
</organism>
<dbReference type="EMBL" id="QLSZ01000003">
    <property type="protein sequence ID" value="RAR73709.1"/>
    <property type="molecule type" value="Genomic_DNA"/>
</dbReference>
<keyword evidence="2" id="KW-1185">Reference proteome</keyword>
<dbReference type="Proteomes" id="UP000248840">
    <property type="component" value="Unassembled WGS sequence"/>
</dbReference>
<dbReference type="AlphaFoldDB" id="A0A328YIC1"/>
<dbReference type="OrthoDB" id="1423590at2"/>
<protein>
    <submittedName>
        <fullName evidence="1">Uncharacterized protein</fullName>
    </submittedName>
</protein>
<reference evidence="1 2" key="1">
    <citation type="submission" date="2018-06" db="EMBL/GenBank/DDBJ databases">
        <title>Genomic Encyclopedia of Archaeal and Bacterial Type Strains, Phase II (KMG-II): from individual species to whole genera.</title>
        <authorList>
            <person name="Goeker M."/>
        </authorList>
    </citation>
    <scope>NUCLEOTIDE SEQUENCE [LARGE SCALE GENOMIC DNA]</scope>
    <source>
        <strain evidence="1 2">DSM 25663</strain>
    </source>
</reference>
<gene>
    <name evidence="1" type="ORF">CLV55_10328</name>
</gene>
<evidence type="ECO:0000313" key="2">
    <source>
        <dbReference type="Proteomes" id="UP000248840"/>
    </source>
</evidence>
<name>A0A328YIC1_9FLAO</name>
<dbReference type="Gene3D" id="3.30.870.10">
    <property type="entry name" value="Endonuclease Chain A"/>
    <property type="match status" value="1"/>
</dbReference>
<proteinExistence type="predicted"/>
<sequence length="316" mass="36694">MLHKSGYNLEKGAIDFISNNETITLFSAYIKLEELKQINIKNNIKQIIVRWEIEDLCKGVSDIELYHYCLDNGIALYRNTRLHMKAIWNNQDTVLFGSANITGKGLGEKNNYNYELNGIKESIDITDIIYFNQVISSSEYVSSDLYNQINEIVINTILPIITFPEIPTVKKEIDYFLLSQLPMSKSPDDLYEVVIHSEDFDTKEQGFAAHDVALFGIDVFQDYSLFKIELKEKFNAHPFIIALKEHIKSQLTKSLSYGRVIDWIKINTTTVPTPRSWDLKQDQIVNNLYTWICEFDEKYSWDTPNHSQVIFYNGNK</sequence>
<dbReference type="RefSeq" id="WP_112112515.1">
    <property type="nucleotide sequence ID" value="NZ_QLSZ01000003.1"/>
</dbReference>
<evidence type="ECO:0000313" key="1">
    <source>
        <dbReference type="EMBL" id="RAR73709.1"/>
    </source>
</evidence>
<accession>A0A328YIC1</accession>
<comment type="caution">
    <text evidence="1">The sequence shown here is derived from an EMBL/GenBank/DDBJ whole genome shotgun (WGS) entry which is preliminary data.</text>
</comment>